<evidence type="ECO:0000256" key="4">
    <source>
        <dbReference type="ARBA" id="ARBA00022960"/>
    </source>
</evidence>
<feature type="domain" description="L,D-TPase catalytic" evidence="8">
    <location>
        <begin position="320"/>
        <end position="503"/>
    </location>
</feature>
<dbReference type="PANTHER" id="PTHR41533:SF1">
    <property type="entry name" value="L,D-TRANSPEPTIDASE YCBB-RELATED"/>
    <property type="match status" value="1"/>
</dbReference>
<dbReference type="InterPro" id="IPR036365">
    <property type="entry name" value="PGBD-like_sf"/>
</dbReference>
<evidence type="ECO:0000259" key="8">
    <source>
        <dbReference type="PROSITE" id="PS52029"/>
    </source>
</evidence>
<accession>A0ABQ6J142</accession>
<dbReference type="Proteomes" id="UP001157046">
    <property type="component" value="Unassembled WGS sequence"/>
</dbReference>
<dbReference type="InterPro" id="IPR038063">
    <property type="entry name" value="Transpep_catalytic_dom"/>
</dbReference>
<keyword evidence="10" id="KW-1185">Reference proteome</keyword>
<dbReference type="InterPro" id="IPR036366">
    <property type="entry name" value="PGBDSf"/>
</dbReference>
<dbReference type="InterPro" id="IPR005490">
    <property type="entry name" value="LD_TPept_cat_dom"/>
</dbReference>
<dbReference type="PANTHER" id="PTHR41533">
    <property type="entry name" value="L,D-TRANSPEPTIDASE HI_1667-RELATED"/>
    <property type="match status" value="1"/>
</dbReference>
<feature type="active site" description="Proton donor/acceptor" evidence="7">
    <location>
        <position position="452"/>
    </location>
</feature>
<proteinExistence type="inferred from homology"/>
<keyword evidence="5 7" id="KW-0573">Peptidoglycan synthesis</keyword>
<dbReference type="InterPro" id="IPR052905">
    <property type="entry name" value="LD-transpeptidase_YkuD-like"/>
</dbReference>
<name>A0ABQ6J142_9GAMM</name>
<dbReference type="RefSeq" id="WP_220774867.1">
    <property type="nucleotide sequence ID" value="NZ_BSUY01000001.1"/>
</dbReference>
<dbReference type="SUPFAM" id="SSF47090">
    <property type="entry name" value="PGBD-like"/>
    <property type="match status" value="1"/>
</dbReference>
<dbReference type="SUPFAM" id="SSF141523">
    <property type="entry name" value="L,D-transpeptidase catalytic domain-like"/>
    <property type="match status" value="1"/>
</dbReference>
<dbReference type="CDD" id="cd16913">
    <property type="entry name" value="YkuD_like"/>
    <property type="match status" value="1"/>
</dbReference>
<dbReference type="Pfam" id="PF01471">
    <property type="entry name" value="PG_binding_1"/>
    <property type="match status" value="1"/>
</dbReference>
<dbReference type="InterPro" id="IPR002477">
    <property type="entry name" value="Peptidoglycan-bd-like"/>
</dbReference>
<keyword evidence="4 7" id="KW-0133">Cell shape</keyword>
<protein>
    <submittedName>
        <fullName evidence="9">Peptidoglycan-binding protein</fullName>
    </submittedName>
</protein>
<evidence type="ECO:0000256" key="6">
    <source>
        <dbReference type="ARBA" id="ARBA00023316"/>
    </source>
</evidence>
<sequence>MVLQKIIRYFYRFVHCALAILVRNTVVLTKCISNVPVAKRDRGLSDARLAVSLFRRLVFIVIVIIPFSLVNAADEVPPQNVNPSAERELNPDLNSNLGPELNSELSTRFRTGFHVIEPEPQLQLEALMPQVLLLDLAGVNPLFSQDYRELVASPNILSMADLARIQANVASYWRYVTLLTACNDTGTMEVTSAVIPMDTPFQSVLKQITHLTQLDATESWETLVLDEKLTLGMTHQAIDIISKRLQVLGDLTTWSETTQVYTEELMVGIKQFQLRHGLKQDGVIGKQTLYWLNQSPKTRAVLLAKNTIRKRLFERKLAPSYLLINIPAFDMTLVDNGTTVLKSKVIVGKPSRQTPILDSQISSVVLNPDWRVPSSILRRDILPQIKKNGYYLSERKFDVYDYNGQKVQHTPEEWQALASTSFPYKLVQRPGAKNALGKYKFHFENSFSVYLHDTSEPSLFNKDNRALSSGCIRIEKVSELAQWFKEHLVKDKRLWDKLAPEVSHAQWFALSEKLPVHLVYWTAWLEDNGQDHYRSDIYNLEPELTNAVPAAVLDIR</sequence>
<evidence type="ECO:0000313" key="9">
    <source>
        <dbReference type="EMBL" id="GMA81840.1"/>
    </source>
</evidence>
<dbReference type="Pfam" id="PF03734">
    <property type="entry name" value="YkuD"/>
    <property type="match status" value="1"/>
</dbReference>
<evidence type="ECO:0000313" key="10">
    <source>
        <dbReference type="Proteomes" id="UP001157046"/>
    </source>
</evidence>
<feature type="active site" description="Nucleophile" evidence="7">
    <location>
        <position position="471"/>
    </location>
</feature>
<gene>
    <name evidence="9" type="ORF">GCM10025855_13730</name>
</gene>
<keyword evidence="6 7" id="KW-0961">Cell wall biogenesis/degradation</keyword>
<evidence type="ECO:0000256" key="5">
    <source>
        <dbReference type="ARBA" id="ARBA00022984"/>
    </source>
</evidence>
<evidence type="ECO:0000256" key="2">
    <source>
        <dbReference type="ARBA" id="ARBA00005992"/>
    </source>
</evidence>
<dbReference type="Gene3D" id="1.10.101.10">
    <property type="entry name" value="PGBD-like superfamily/PGBD"/>
    <property type="match status" value="1"/>
</dbReference>
<dbReference type="Gene3D" id="2.40.440.10">
    <property type="entry name" value="L,D-transpeptidase catalytic domain-like"/>
    <property type="match status" value="1"/>
</dbReference>
<comment type="similarity">
    <text evidence="2">Belongs to the YkuD family.</text>
</comment>
<comment type="pathway">
    <text evidence="1 7">Cell wall biogenesis; peptidoglycan biosynthesis.</text>
</comment>
<reference evidence="10" key="1">
    <citation type="journal article" date="2019" name="Int. J. Syst. Evol. Microbiol.">
        <title>The Global Catalogue of Microorganisms (GCM) 10K type strain sequencing project: providing services to taxonomists for standard genome sequencing and annotation.</title>
        <authorList>
            <consortium name="The Broad Institute Genomics Platform"/>
            <consortium name="The Broad Institute Genome Sequencing Center for Infectious Disease"/>
            <person name="Wu L."/>
            <person name="Ma J."/>
        </authorList>
    </citation>
    <scope>NUCLEOTIDE SEQUENCE [LARGE SCALE GENOMIC DNA]</scope>
    <source>
        <strain evidence="10">NBRC 102030</strain>
    </source>
</reference>
<dbReference type="PROSITE" id="PS52029">
    <property type="entry name" value="LD_TPASE"/>
    <property type="match status" value="1"/>
</dbReference>
<evidence type="ECO:0000256" key="3">
    <source>
        <dbReference type="ARBA" id="ARBA00022679"/>
    </source>
</evidence>
<dbReference type="EMBL" id="BSUY01000001">
    <property type="protein sequence ID" value="GMA81840.1"/>
    <property type="molecule type" value="Genomic_DNA"/>
</dbReference>
<keyword evidence="3" id="KW-0808">Transferase</keyword>
<organism evidence="9 10">
    <name type="scientific">Shewanella glacialipiscicola</name>
    <dbReference type="NCBI Taxonomy" id="614069"/>
    <lineage>
        <taxon>Bacteria</taxon>
        <taxon>Pseudomonadati</taxon>
        <taxon>Pseudomonadota</taxon>
        <taxon>Gammaproteobacteria</taxon>
        <taxon>Alteromonadales</taxon>
        <taxon>Shewanellaceae</taxon>
        <taxon>Shewanella</taxon>
    </lineage>
</organism>
<comment type="caution">
    <text evidence="9">The sequence shown here is derived from an EMBL/GenBank/DDBJ whole genome shotgun (WGS) entry which is preliminary data.</text>
</comment>
<evidence type="ECO:0000256" key="1">
    <source>
        <dbReference type="ARBA" id="ARBA00004752"/>
    </source>
</evidence>
<evidence type="ECO:0000256" key="7">
    <source>
        <dbReference type="PROSITE-ProRule" id="PRU01373"/>
    </source>
</evidence>